<feature type="compositionally biased region" description="Acidic residues" evidence="1">
    <location>
        <begin position="363"/>
        <end position="372"/>
    </location>
</feature>
<dbReference type="EMBL" id="MU863890">
    <property type="protein sequence ID" value="KAK4203327.1"/>
    <property type="molecule type" value="Genomic_DNA"/>
</dbReference>
<evidence type="ECO:0000256" key="1">
    <source>
        <dbReference type="SAM" id="MobiDB-lite"/>
    </source>
</evidence>
<feature type="region of interest" description="Disordered" evidence="1">
    <location>
        <begin position="107"/>
        <end position="142"/>
    </location>
</feature>
<dbReference type="AlphaFoldDB" id="A0AAN6XRM5"/>
<keyword evidence="3" id="KW-1185">Reference proteome</keyword>
<evidence type="ECO:0000313" key="3">
    <source>
        <dbReference type="Proteomes" id="UP001303160"/>
    </source>
</evidence>
<reference evidence="2" key="1">
    <citation type="journal article" date="2023" name="Mol. Phylogenet. Evol.">
        <title>Genome-scale phylogeny and comparative genomics of the fungal order Sordariales.</title>
        <authorList>
            <person name="Hensen N."/>
            <person name="Bonometti L."/>
            <person name="Westerberg I."/>
            <person name="Brannstrom I.O."/>
            <person name="Guillou S."/>
            <person name="Cros-Aarteil S."/>
            <person name="Calhoun S."/>
            <person name="Haridas S."/>
            <person name="Kuo A."/>
            <person name="Mondo S."/>
            <person name="Pangilinan J."/>
            <person name="Riley R."/>
            <person name="LaButti K."/>
            <person name="Andreopoulos B."/>
            <person name="Lipzen A."/>
            <person name="Chen C."/>
            <person name="Yan M."/>
            <person name="Daum C."/>
            <person name="Ng V."/>
            <person name="Clum A."/>
            <person name="Steindorff A."/>
            <person name="Ohm R.A."/>
            <person name="Martin F."/>
            <person name="Silar P."/>
            <person name="Natvig D.O."/>
            <person name="Lalanne C."/>
            <person name="Gautier V."/>
            <person name="Ament-Velasquez S.L."/>
            <person name="Kruys A."/>
            <person name="Hutchinson M.I."/>
            <person name="Powell A.J."/>
            <person name="Barry K."/>
            <person name="Miller A.N."/>
            <person name="Grigoriev I.V."/>
            <person name="Debuchy R."/>
            <person name="Gladieux P."/>
            <person name="Hiltunen Thoren M."/>
            <person name="Johannesson H."/>
        </authorList>
    </citation>
    <scope>NUCLEOTIDE SEQUENCE</scope>
    <source>
        <strain evidence="2">CBS 315.58</strain>
    </source>
</reference>
<feature type="region of interest" description="Disordered" evidence="1">
    <location>
        <begin position="238"/>
        <end position="372"/>
    </location>
</feature>
<feature type="region of interest" description="Disordered" evidence="1">
    <location>
        <begin position="65"/>
        <end position="95"/>
    </location>
</feature>
<evidence type="ECO:0000313" key="2">
    <source>
        <dbReference type="EMBL" id="KAK4203327.1"/>
    </source>
</evidence>
<name>A0AAN6XRM5_9PEZI</name>
<feature type="compositionally biased region" description="Basic and acidic residues" evidence="1">
    <location>
        <begin position="299"/>
        <end position="315"/>
    </location>
</feature>
<gene>
    <name evidence="2" type="ORF">QBC40DRAFT_318011</name>
</gene>
<feature type="compositionally biased region" description="Low complexity" evidence="1">
    <location>
        <begin position="130"/>
        <end position="139"/>
    </location>
</feature>
<accession>A0AAN6XRM5</accession>
<sequence>MTWTCCQCNFDNQDGLYCGGQLPGGGQIAYPIACGHSRCLMCVERMESSAPLYPQAQYHHGYHQPYPQTEAYQHPFPPLPSHPPNQHFPTPPTDYQWHYLDAVAHERPRNPSSDHHHHHHHHPNPPPQQPQLSTAPQQQDSPLQTYLTSRLTTQSLKPHVITIGDYDKLTSPPSSTTYQPPIDYLTNHAILVPPSPSPQRKEMALREQESSFGFAQRLWKKHCETLYPQKLIKPELDEEEEDYSRLQQISNHHQPQTPHSSSSRKKAKTNKGKDRLRQQQPAEPVMDSPHRMISRKDKKGKEREKGQDYFTRTETEIPVVQGTGQSQATWSFRALDEMDVDGEGHHRPNPTSQRGKHYQATVEDGDEEEEEL</sequence>
<dbReference type="Proteomes" id="UP001303160">
    <property type="component" value="Unassembled WGS sequence"/>
</dbReference>
<reference evidence="2" key="2">
    <citation type="submission" date="2023-05" db="EMBL/GenBank/DDBJ databases">
        <authorList>
            <consortium name="Lawrence Berkeley National Laboratory"/>
            <person name="Steindorff A."/>
            <person name="Hensen N."/>
            <person name="Bonometti L."/>
            <person name="Westerberg I."/>
            <person name="Brannstrom I.O."/>
            <person name="Guillou S."/>
            <person name="Cros-Aarteil S."/>
            <person name="Calhoun S."/>
            <person name="Haridas S."/>
            <person name="Kuo A."/>
            <person name="Mondo S."/>
            <person name="Pangilinan J."/>
            <person name="Riley R."/>
            <person name="Labutti K."/>
            <person name="Andreopoulos B."/>
            <person name="Lipzen A."/>
            <person name="Chen C."/>
            <person name="Yanf M."/>
            <person name="Daum C."/>
            <person name="Ng V."/>
            <person name="Clum A."/>
            <person name="Ohm R."/>
            <person name="Martin F."/>
            <person name="Silar P."/>
            <person name="Natvig D."/>
            <person name="Lalanne C."/>
            <person name="Gautier V."/>
            <person name="Ament-Velasquez S.L."/>
            <person name="Kruys A."/>
            <person name="Hutchinson M.I."/>
            <person name="Powell A.J."/>
            <person name="Barry K."/>
            <person name="Miller A.N."/>
            <person name="Grigoriev I.V."/>
            <person name="Debuchy R."/>
            <person name="Gladieux P."/>
            <person name="Thoren M.H."/>
            <person name="Johannesson H."/>
        </authorList>
    </citation>
    <scope>NUCLEOTIDE SEQUENCE</scope>
    <source>
        <strain evidence="2">CBS 315.58</strain>
    </source>
</reference>
<organism evidence="2 3">
    <name type="scientific">Triangularia verruculosa</name>
    <dbReference type="NCBI Taxonomy" id="2587418"/>
    <lineage>
        <taxon>Eukaryota</taxon>
        <taxon>Fungi</taxon>
        <taxon>Dikarya</taxon>
        <taxon>Ascomycota</taxon>
        <taxon>Pezizomycotina</taxon>
        <taxon>Sordariomycetes</taxon>
        <taxon>Sordariomycetidae</taxon>
        <taxon>Sordariales</taxon>
        <taxon>Podosporaceae</taxon>
        <taxon>Triangularia</taxon>
    </lineage>
</organism>
<comment type="caution">
    <text evidence="2">The sequence shown here is derived from an EMBL/GenBank/DDBJ whole genome shotgun (WGS) entry which is preliminary data.</text>
</comment>
<proteinExistence type="predicted"/>
<feature type="compositionally biased region" description="Polar residues" evidence="1">
    <location>
        <begin position="245"/>
        <end position="259"/>
    </location>
</feature>
<protein>
    <submittedName>
        <fullName evidence="2">Uncharacterized protein</fullName>
    </submittedName>
</protein>